<dbReference type="OrthoDB" id="9806380at2"/>
<dbReference type="SUPFAM" id="SSF54909">
    <property type="entry name" value="Dimeric alpha+beta barrel"/>
    <property type="match status" value="1"/>
</dbReference>
<dbReference type="Proteomes" id="UP000287547">
    <property type="component" value="Unassembled WGS sequence"/>
</dbReference>
<evidence type="ECO:0000313" key="2">
    <source>
        <dbReference type="EMBL" id="RSM67413.1"/>
    </source>
</evidence>
<reference evidence="2 3" key="1">
    <citation type="submission" date="2018-05" db="EMBL/GenBank/DDBJ databases">
        <title>Evolution of GPA BGCs.</title>
        <authorList>
            <person name="Waglechner N."/>
            <person name="Wright G.D."/>
        </authorList>
    </citation>
    <scope>NUCLEOTIDE SEQUENCE [LARGE SCALE GENOMIC DNA]</scope>
    <source>
        <strain evidence="2 3">A82846</strain>
    </source>
</reference>
<dbReference type="Gene3D" id="3.30.70.100">
    <property type="match status" value="1"/>
</dbReference>
<sequence length="90" mass="9767">MPDQGPGKVGEYVKASGSTVEDHGGRYLVAGVVPEQVEGDTWPDGKVSALIEFPTMAKLKQWYDSPEYAKARLIRDEAVTARVIFVDGNA</sequence>
<feature type="domain" description="DUF1330" evidence="1">
    <location>
        <begin position="8"/>
        <end position="88"/>
    </location>
</feature>
<evidence type="ECO:0000313" key="3">
    <source>
        <dbReference type="Proteomes" id="UP000287547"/>
    </source>
</evidence>
<proteinExistence type="predicted"/>
<name>A0A428YIJ5_KIBAR</name>
<dbReference type="PANTHER" id="PTHR41521">
    <property type="match status" value="1"/>
</dbReference>
<evidence type="ECO:0000259" key="1">
    <source>
        <dbReference type="Pfam" id="PF07045"/>
    </source>
</evidence>
<dbReference type="InterPro" id="IPR010753">
    <property type="entry name" value="DUF1330"/>
</dbReference>
<dbReference type="PANTHER" id="PTHR41521:SF4">
    <property type="entry name" value="BLR0684 PROTEIN"/>
    <property type="match status" value="1"/>
</dbReference>
<dbReference type="AlphaFoldDB" id="A0A428YIJ5"/>
<dbReference type="Pfam" id="PF07045">
    <property type="entry name" value="DUF1330"/>
    <property type="match status" value="1"/>
</dbReference>
<dbReference type="RefSeq" id="WP_125728439.1">
    <property type="nucleotide sequence ID" value="NZ_QHKI01000084.1"/>
</dbReference>
<gene>
    <name evidence="2" type="ORF">DMH04_49075</name>
</gene>
<organism evidence="2 3">
    <name type="scientific">Kibdelosporangium aridum</name>
    <dbReference type="NCBI Taxonomy" id="2030"/>
    <lineage>
        <taxon>Bacteria</taxon>
        <taxon>Bacillati</taxon>
        <taxon>Actinomycetota</taxon>
        <taxon>Actinomycetes</taxon>
        <taxon>Pseudonocardiales</taxon>
        <taxon>Pseudonocardiaceae</taxon>
        <taxon>Kibdelosporangium</taxon>
    </lineage>
</organism>
<dbReference type="InterPro" id="IPR011008">
    <property type="entry name" value="Dimeric_a/b-barrel"/>
</dbReference>
<comment type="caution">
    <text evidence="2">The sequence shown here is derived from an EMBL/GenBank/DDBJ whole genome shotgun (WGS) entry which is preliminary data.</text>
</comment>
<accession>A0A428YIJ5</accession>
<dbReference type="EMBL" id="QHKI01000084">
    <property type="protein sequence ID" value="RSM67413.1"/>
    <property type="molecule type" value="Genomic_DNA"/>
</dbReference>
<protein>
    <submittedName>
        <fullName evidence="2">DUF1330 domain-containing protein</fullName>
    </submittedName>
</protein>